<keyword evidence="3 6" id="KW-0853">WD repeat</keyword>
<dbReference type="InterPro" id="IPR037867">
    <property type="entry name" value="Swd2/WDR82"/>
</dbReference>
<dbReference type="SMART" id="SM00320">
    <property type="entry name" value="WD40"/>
    <property type="match status" value="6"/>
</dbReference>
<evidence type="ECO:0000256" key="3">
    <source>
        <dbReference type="ARBA" id="ARBA00022574"/>
    </source>
</evidence>
<feature type="repeat" description="WD" evidence="6">
    <location>
        <begin position="18"/>
        <end position="59"/>
    </location>
</feature>
<feature type="repeat" description="WD" evidence="6">
    <location>
        <begin position="104"/>
        <end position="145"/>
    </location>
</feature>
<organism evidence="7 8">
    <name type="scientific">Hypsibius exemplaris</name>
    <name type="common">Freshwater tardigrade</name>
    <dbReference type="NCBI Taxonomy" id="2072580"/>
    <lineage>
        <taxon>Eukaryota</taxon>
        <taxon>Metazoa</taxon>
        <taxon>Ecdysozoa</taxon>
        <taxon>Tardigrada</taxon>
        <taxon>Eutardigrada</taxon>
        <taxon>Parachela</taxon>
        <taxon>Hypsibioidea</taxon>
        <taxon>Hypsibiidae</taxon>
        <taxon>Hypsibius</taxon>
    </lineage>
</organism>
<evidence type="ECO:0000256" key="1">
    <source>
        <dbReference type="ARBA" id="ARBA00004123"/>
    </source>
</evidence>
<keyword evidence="4" id="KW-0677">Repeat</keyword>
<keyword evidence="8" id="KW-1185">Reference proteome</keyword>
<protein>
    <submittedName>
        <fullName evidence="7">WD repeat-containing protein 82</fullName>
    </submittedName>
</protein>
<evidence type="ECO:0000256" key="6">
    <source>
        <dbReference type="PROSITE-ProRule" id="PRU00221"/>
    </source>
</evidence>
<dbReference type="AlphaFoldDB" id="A0A1W0WH84"/>
<evidence type="ECO:0000256" key="2">
    <source>
        <dbReference type="ARBA" id="ARBA00005616"/>
    </source>
</evidence>
<keyword evidence="5" id="KW-0539">Nucleus</keyword>
<dbReference type="InterPro" id="IPR036322">
    <property type="entry name" value="WD40_repeat_dom_sf"/>
</dbReference>
<evidence type="ECO:0000313" key="7">
    <source>
        <dbReference type="EMBL" id="OQV14566.1"/>
    </source>
</evidence>
<dbReference type="GO" id="GO:0048188">
    <property type="term" value="C:Set1C/COMPASS complex"/>
    <property type="evidence" value="ECO:0007669"/>
    <property type="project" value="TreeGrafter"/>
</dbReference>
<dbReference type="Pfam" id="PF00400">
    <property type="entry name" value="WD40"/>
    <property type="match status" value="3"/>
</dbReference>
<evidence type="ECO:0000313" key="8">
    <source>
        <dbReference type="Proteomes" id="UP000192578"/>
    </source>
</evidence>
<dbReference type="Gene3D" id="2.130.10.10">
    <property type="entry name" value="YVTN repeat-like/Quinoprotein amine dehydrogenase"/>
    <property type="match status" value="2"/>
</dbReference>
<dbReference type="PROSITE" id="PS50082">
    <property type="entry name" value="WD_REPEATS_2"/>
    <property type="match status" value="2"/>
</dbReference>
<evidence type="ECO:0000256" key="5">
    <source>
        <dbReference type="ARBA" id="ARBA00023242"/>
    </source>
</evidence>
<comment type="caution">
    <text evidence="7">The sequence shown here is derived from an EMBL/GenBank/DDBJ whole genome shotgun (WGS) entry which is preliminary data.</text>
</comment>
<dbReference type="PROSITE" id="PS50294">
    <property type="entry name" value="WD_REPEATS_REGION"/>
    <property type="match status" value="1"/>
</dbReference>
<accession>A0A1W0WH84</accession>
<dbReference type="Proteomes" id="UP000192578">
    <property type="component" value="Unassembled WGS sequence"/>
</dbReference>
<proteinExistence type="inferred from homology"/>
<dbReference type="InterPro" id="IPR015943">
    <property type="entry name" value="WD40/YVTN_repeat-like_dom_sf"/>
</dbReference>
<sequence length="335" mass="37330">MVVLTPDVVKSFKIAKTFADNNDRINYMDISASGQYVITSSEDESIQLYDSEKATLHKTLHSKKYGVDLISFTRNQNTVIHGSTKIDDTLRQLNLVENRYIRYFTGHTRKVSSLKMHPKEDVFLSAARDGSVRLWDLRSQNAQGVIYSPGRPVASYDPDGMVIAIGYDSAEVKLFDLRTFDKQAPFLVCPVPKIAEGEWTDLKFNPDTTQILVCTSTKSVFVVDAYMGVVQHTLTGFANPKNVPLDASFTPDGRYILVGAADGKVHVYESVSGDRLCVLNGDDAHPVSCMRFNPKFMFFATAHTKTAFWIPTVTENQEEESGATTSAHNDTKSLF</sequence>
<evidence type="ECO:0000256" key="4">
    <source>
        <dbReference type="ARBA" id="ARBA00022737"/>
    </source>
</evidence>
<name>A0A1W0WH84_HYPEX</name>
<dbReference type="PANTHER" id="PTHR19861">
    <property type="entry name" value="WD40 REPEAT PROTEIN SWD2"/>
    <property type="match status" value="1"/>
</dbReference>
<dbReference type="SUPFAM" id="SSF50978">
    <property type="entry name" value="WD40 repeat-like"/>
    <property type="match status" value="1"/>
</dbReference>
<comment type="similarity">
    <text evidence="2">Belongs to the WD repeat SWD2 family.</text>
</comment>
<reference evidence="8" key="1">
    <citation type="submission" date="2017-01" db="EMBL/GenBank/DDBJ databases">
        <title>Comparative genomics of anhydrobiosis in the tardigrade Hypsibius dujardini.</title>
        <authorList>
            <person name="Yoshida Y."/>
            <person name="Koutsovoulos G."/>
            <person name="Laetsch D."/>
            <person name="Stevens L."/>
            <person name="Kumar S."/>
            <person name="Horikawa D."/>
            <person name="Ishino K."/>
            <person name="Komine S."/>
            <person name="Tomita M."/>
            <person name="Blaxter M."/>
            <person name="Arakawa K."/>
        </authorList>
    </citation>
    <scope>NUCLEOTIDE SEQUENCE [LARGE SCALE GENOMIC DNA]</scope>
    <source>
        <strain evidence="8">Z151</strain>
    </source>
</reference>
<comment type="subcellular location">
    <subcellularLocation>
        <location evidence="1">Nucleus</location>
    </subcellularLocation>
</comment>
<dbReference type="InterPro" id="IPR001680">
    <property type="entry name" value="WD40_rpt"/>
</dbReference>
<dbReference type="GO" id="GO:0003682">
    <property type="term" value="F:chromatin binding"/>
    <property type="evidence" value="ECO:0007669"/>
    <property type="project" value="TreeGrafter"/>
</dbReference>
<dbReference type="EMBL" id="MTYJ01000103">
    <property type="protein sequence ID" value="OQV14566.1"/>
    <property type="molecule type" value="Genomic_DNA"/>
</dbReference>
<dbReference type="OrthoDB" id="27537at2759"/>
<gene>
    <name evidence="7" type="ORF">BV898_11287</name>
</gene>
<dbReference type="GO" id="GO:0016070">
    <property type="term" value="P:RNA metabolic process"/>
    <property type="evidence" value="ECO:0007669"/>
    <property type="project" value="UniProtKB-ARBA"/>
</dbReference>
<dbReference type="PANTHER" id="PTHR19861:SF0">
    <property type="entry name" value="WD REPEAT-CONTAINING PROTEIN 82"/>
    <property type="match status" value="1"/>
</dbReference>